<comment type="caution">
    <text evidence="1">The sequence shown here is derived from an EMBL/GenBank/DDBJ whole genome shotgun (WGS) entry which is preliminary data.</text>
</comment>
<dbReference type="AlphaFoldDB" id="A0A7W1WNX7"/>
<accession>A0A7W1WNX7</accession>
<name>A0A7W1WNX7_9BACL</name>
<keyword evidence="2" id="KW-1185">Reference proteome</keyword>
<gene>
    <name evidence="1" type="ORF">H1191_02735</name>
</gene>
<sequence length="88" mass="9602">MIRKKKQQKSLDATVAISCGIQLHPDRRIKIVALQTAEGGEIHIPILNIVHTETEDGRIIFSGKVCDIFVSEKKGGKGFGSKKGFGAR</sequence>
<dbReference type="Proteomes" id="UP000535491">
    <property type="component" value="Unassembled WGS sequence"/>
</dbReference>
<proteinExistence type="predicted"/>
<organism evidence="1 2">
    <name type="scientific">Paenactinomyces guangxiensis</name>
    <dbReference type="NCBI Taxonomy" id="1490290"/>
    <lineage>
        <taxon>Bacteria</taxon>
        <taxon>Bacillati</taxon>
        <taxon>Bacillota</taxon>
        <taxon>Bacilli</taxon>
        <taxon>Bacillales</taxon>
        <taxon>Thermoactinomycetaceae</taxon>
        <taxon>Paenactinomyces</taxon>
    </lineage>
</organism>
<dbReference type="RefSeq" id="WP_181750428.1">
    <property type="nucleotide sequence ID" value="NZ_JACEIQ010000001.1"/>
</dbReference>
<evidence type="ECO:0000313" key="2">
    <source>
        <dbReference type="Proteomes" id="UP000535491"/>
    </source>
</evidence>
<dbReference type="EMBL" id="JACEIQ010000001">
    <property type="protein sequence ID" value="MBA4493229.1"/>
    <property type="molecule type" value="Genomic_DNA"/>
</dbReference>
<evidence type="ECO:0000313" key="1">
    <source>
        <dbReference type="EMBL" id="MBA4493229.1"/>
    </source>
</evidence>
<reference evidence="1 2" key="1">
    <citation type="submission" date="2020-07" db="EMBL/GenBank/DDBJ databases">
        <authorList>
            <person name="Feng H."/>
        </authorList>
    </citation>
    <scope>NUCLEOTIDE SEQUENCE [LARGE SCALE GENOMIC DNA]</scope>
    <source>
        <strain evidence="2">s-10</strain>
    </source>
</reference>
<protein>
    <submittedName>
        <fullName evidence="1">Uncharacterized protein</fullName>
    </submittedName>
</protein>